<dbReference type="HOGENOM" id="CLU_3006086_0_0_9"/>
<dbReference type="AlphaFoldDB" id="C0C126"/>
<organism evidence="1 2">
    <name type="scientific">[Clostridium] hylemonae DSM 15053</name>
    <dbReference type="NCBI Taxonomy" id="553973"/>
    <lineage>
        <taxon>Bacteria</taxon>
        <taxon>Bacillati</taxon>
        <taxon>Bacillota</taxon>
        <taxon>Clostridia</taxon>
        <taxon>Lachnospirales</taxon>
        <taxon>Lachnospiraceae</taxon>
    </lineage>
</organism>
<reference evidence="1" key="1">
    <citation type="submission" date="2009-02" db="EMBL/GenBank/DDBJ databases">
        <authorList>
            <person name="Fulton L."/>
            <person name="Clifton S."/>
            <person name="Fulton B."/>
            <person name="Xu J."/>
            <person name="Minx P."/>
            <person name="Pepin K.H."/>
            <person name="Johnson M."/>
            <person name="Bhonagiri V."/>
            <person name="Nash W.E."/>
            <person name="Mardis E.R."/>
            <person name="Wilson R.K."/>
        </authorList>
    </citation>
    <scope>NUCLEOTIDE SEQUENCE [LARGE SCALE GENOMIC DNA]</scope>
    <source>
        <strain evidence="1">DSM 15053</strain>
    </source>
</reference>
<dbReference type="Proteomes" id="UP000004893">
    <property type="component" value="Unassembled WGS sequence"/>
</dbReference>
<name>C0C126_9FIRM</name>
<protein>
    <submittedName>
        <fullName evidence="1">Uncharacterized protein</fullName>
    </submittedName>
</protein>
<proteinExistence type="predicted"/>
<accession>C0C126</accession>
<dbReference type="STRING" id="553973.CLOHYLEM_05845"/>
<comment type="caution">
    <text evidence="1">The sequence shown here is derived from an EMBL/GenBank/DDBJ whole genome shotgun (WGS) entry which is preliminary data.</text>
</comment>
<dbReference type="EMBL" id="ABYI02000022">
    <property type="protein sequence ID" value="EEG73840.1"/>
    <property type="molecule type" value="Genomic_DNA"/>
</dbReference>
<keyword evidence="2" id="KW-1185">Reference proteome</keyword>
<evidence type="ECO:0000313" key="1">
    <source>
        <dbReference type="EMBL" id="EEG73840.1"/>
    </source>
</evidence>
<evidence type="ECO:0000313" key="2">
    <source>
        <dbReference type="Proteomes" id="UP000004893"/>
    </source>
</evidence>
<sequence>MISAEAAVLFFHLVNRFIKMRYAQKSADILLKIEKIKDRIVTIDKNISYKSSKYHD</sequence>
<reference evidence="1" key="2">
    <citation type="submission" date="2013-06" db="EMBL/GenBank/DDBJ databases">
        <title>Draft genome sequence of Clostridium hylemonae (DSM 15053).</title>
        <authorList>
            <person name="Sudarsanam P."/>
            <person name="Ley R."/>
            <person name="Guruge J."/>
            <person name="Turnbaugh P.J."/>
            <person name="Mahowald M."/>
            <person name="Liep D."/>
            <person name="Gordon J."/>
        </authorList>
    </citation>
    <scope>NUCLEOTIDE SEQUENCE</scope>
    <source>
        <strain evidence="1">DSM 15053</strain>
    </source>
</reference>
<gene>
    <name evidence="1" type="ORF">CLOHYLEM_05845</name>
</gene>